<comment type="caution">
    <text evidence="1">The sequence shown here is derived from an EMBL/GenBank/DDBJ whole genome shotgun (WGS) entry which is preliminary data.</text>
</comment>
<reference evidence="1" key="1">
    <citation type="submission" date="2021-02" db="EMBL/GenBank/DDBJ databases">
        <authorList>
            <person name="Dougan E. K."/>
            <person name="Rhodes N."/>
            <person name="Thang M."/>
            <person name="Chan C."/>
        </authorList>
    </citation>
    <scope>NUCLEOTIDE SEQUENCE</scope>
</reference>
<feature type="non-terminal residue" evidence="1">
    <location>
        <position position="1"/>
    </location>
</feature>
<evidence type="ECO:0000313" key="1">
    <source>
        <dbReference type="EMBL" id="CAE8591668.1"/>
    </source>
</evidence>
<dbReference type="AlphaFoldDB" id="A0A813DWB5"/>
<evidence type="ECO:0008006" key="3">
    <source>
        <dbReference type="Google" id="ProtNLM"/>
    </source>
</evidence>
<protein>
    <recommendedName>
        <fullName evidence="3">BACK domain-containing protein</fullName>
    </recommendedName>
</protein>
<keyword evidence="2" id="KW-1185">Reference proteome</keyword>
<proteinExistence type="predicted"/>
<dbReference type="EMBL" id="CAJNNV010005120">
    <property type="protein sequence ID" value="CAE8591668.1"/>
    <property type="molecule type" value="Genomic_DNA"/>
</dbReference>
<dbReference type="PANTHER" id="PTHR45774:SF3">
    <property type="entry name" value="BTB (POZ) DOMAIN-CONTAINING 2B-RELATED"/>
    <property type="match status" value="1"/>
</dbReference>
<name>A0A813DWB5_POLGL</name>
<gene>
    <name evidence="1" type="ORF">PGLA1383_LOCUS10335</name>
</gene>
<organism evidence="1 2">
    <name type="scientific">Polarella glacialis</name>
    <name type="common">Dinoflagellate</name>
    <dbReference type="NCBI Taxonomy" id="89957"/>
    <lineage>
        <taxon>Eukaryota</taxon>
        <taxon>Sar</taxon>
        <taxon>Alveolata</taxon>
        <taxon>Dinophyceae</taxon>
        <taxon>Suessiales</taxon>
        <taxon>Suessiaceae</taxon>
        <taxon>Polarella</taxon>
    </lineage>
</organism>
<dbReference type="Proteomes" id="UP000654075">
    <property type="component" value="Unassembled WGS sequence"/>
</dbReference>
<sequence length="163" mass="17570">ISHGSLYMQDSYEGESVVSGGDFADLQSLATSEVGGGGGGLIQNIRDKDHVGGGGGGQKANISTVAQIFTGHMLDTKVSLLVDELNRRSWMCIAEDTELVLASDDFWDEDVLFLRAVLRLEVCSVPEVGLFRAANQWASRRCQKLGLKTSAEHKRKQLGAIST</sequence>
<evidence type="ECO:0000313" key="2">
    <source>
        <dbReference type="Proteomes" id="UP000654075"/>
    </source>
</evidence>
<dbReference type="OrthoDB" id="45365at2759"/>
<feature type="non-terminal residue" evidence="1">
    <location>
        <position position="163"/>
    </location>
</feature>
<dbReference type="GO" id="GO:0005829">
    <property type="term" value="C:cytosol"/>
    <property type="evidence" value="ECO:0007669"/>
    <property type="project" value="TreeGrafter"/>
</dbReference>
<accession>A0A813DWB5</accession>
<dbReference type="PANTHER" id="PTHR45774">
    <property type="entry name" value="BTB/POZ DOMAIN-CONTAINING"/>
    <property type="match status" value="1"/>
</dbReference>